<evidence type="ECO:0000256" key="1">
    <source>
        <dbReference type="SAM" id="Phobius"/>
    </source>
</evidence>
<evidence type="ECO:0000313" key="2">
    <source>
        <dbReference type="EMBL" id="PVD37245.1"/>
    </source>
</evidence>
<protein>
    <submittedName>
        <fullName evidence="2">Uncharacterized protein</fullName>
    </submittedName>
</protein>
<reference evidence="2 3" key="1">
    <citation type="submission" date="2018-04" db="EMBL/GenBank/DDBJ databases">
        <title>The genome of golden apple snail Pomacea canaliculata provides insight into stress tolerance and invasive adaptation.</title>
        <authorList>
            <person name="Liu C."/>
            <person name="Liu B."/>
            <person name="Ren Y."/>
            <person name="Zhang Y."/>
            <person name="Wang H."/>
            <person name="Li S."/>
            <person name="Jiang F."/>
            <person name="Yin L."/>
            <person name="Zhang G."/>
            <person name="Qian W."/>
            <person name="Fan W."/>
        </authorList>
    </citation>
    <scope>NUCLEOTIDE SEQUENCE [LARGE SCALE GENOMIC DNA]</scope>
    <source>
        <strain evidence="2">SZHN2017</strain>
        <tissue evidence="2">Muscle</tissue>
    </source>
</reference>
<dbReference type="EMBL" id="PZQS01000002">
    <property type="protein sequence ID" value="PVD37245.1"/>
    <property type="molecule type" value="Genomic_DNA"/>
</dbReference>
<organism evidence="2 3">
    <name type="scientific">Pomacea canaliculata</name>
    <name type="common">Golden apple snail</name>
    <dbReference type="NCBI Taxonomy" id="400727"/>
    <lineage>
        <taxon>Eukaryota</taxon>
        <taxon>Metazoa</taxon>
        <taxon>Spiralia</taxon>
        <taxon>Lophotrochozoa</taxon>
        <taxon>Mollusca</taxon>
        <taxon>Gastropoda</taxon>
        <taxon>Caenogastropoda</taxon>
        <taxon>Architaenioglossa</taxon>
        <taxon>Ampullarioidea</taxon>
        <taxon>Ampullariidae</taxon>
        <taxon>Pomacea</taxon>
    </lineage>
</organism>
<accession>A0A2T7PUZ3</accession>
<gene>
    <name evidence="2" type="ORF">C0Q70_04241</name>
</gene>
<dbReference type="Proteomes" id="UP000245119">
    <property type="component" value="Linkage Group LG2"/>
</dbReference>
<dbReference type="AlphaFoldDB" id="A0A2T7PUZ3"/>
<proteinExistence type="predicted"/>
<keyword evidence="1" id="KW-0472">Membrane</keyword>
<keyword evidence="1" id="KW-1133">Transmembrane helix</keyword>
<keyword evidence="1" id="KW-0812">Transmembrane</keyword>
<evidence type="ECO:0000313" key="3">
    <source>
        <dbReference type="Proteomes" id="UP000245119"/>
    </source>
</evidence>
<comment type="caution">
    <text evidence="2">The sequence shown here is derived from an EMBL/GenBank/DDBJ whole genome shotgun (WGS) entry which is preliminary data.</text>
</comment>
<feature type="transmembrane region" description="Helical" evidence="1">
    <location>
        <begin position="37"/>
        <end position="56"/>
    </location>
</feature>
<sequence length="68" mass="7404">MADAEMGAYSGRCSQDRAAFITSSDCLVTAQTCSGSIFVYFVNIFFLTVYISNLALPSPRRRALVVPC</sequence>
<keyword evidence="3" id="KW-1185">Reference proteome</keyword>
<name>A0A2T7PUZ3_POMCA</name>